<evidence type="ECO:0000313" key="8">
    <source>
        <dbReference type="Proteomes" id="UP000064189"/>
    </source>
</evidence>
<dbReference type="GO" id="GO:0140359">
    <property type="term" value="F:ABC-type transporter activity"/>
    <property type="evidence" value="ECO:0007669"/>
    <property type="project" value="InterPro"/>
</dbReference>
<dbReference type="NCBIfam" id="TIGR03062">
    <property type="entry name" value="pip_yhgE_Cterm"/>
    <property type="match status" value="1"/>
</dbReference>
<evidence type="ECO:0000256" key="2">
    <source>
        <dbReference type="ARBA" id="ARBA00022692"/>
    </source>
</evidence>
<proteinExistence type="predicted"/>
<feature type="transmembrane region" description="Helical" evidence="5">
    <location>
        <begin position="213"/>
        <end position="238"/>
    </location>
</feature>
<comment type="subcellular location">
    <subcellularLocation>
        <location evidence="1">Membrane</location>
        <topology evidence="1">Multi-pass membrane protein</topology>
    </subcellularLocation>
</comment>
<keyword evidence="4 5" id="KW-0472">Membrane</keyword>
<protein>
    <recommendedName>
        <fullName evidence="6">ABC-2 type transporter transmembrane domain-containing protein</fullName>
    </recommendedName>
</protein>
<dbReference type="Pfam" id="PF12698">
    <property type="entry name" value="ABC2_membrane_3"/>
    <property type="match status" value="1"/>
</dbReference>
<feature type="transmembrane region" description="Helical" evidence="5">
    <location>
        <begin position="160"/>
        <end position="179"/>
    </location>
</feature>
<dbReference type="PANTHER" id="PTHR43077">
    <property type="entry name" value="TRANSPORT PERMEASE YVFS-RELATED"/>
    <property type="match status" value="1"/>
</dbReference>
<keyword evidence="3 5" id="KW-1133">Transmembrane helix</keyword>
<feature type="transmembrane region" description="Helical" evidence="5">
    <location>
        <begin position="128"/>
        <end position="153"/>
    </location>
</feature>
<dbReference type="PANTHER" id="PTHR43077:SF5">
    <property type="entry name" value="PHAGE INFECTION PROTEIN"/>
    <property type="match status" value="1"/>
</dbReference>
<organism evidence="7 8">
    <name type="scientific">Peribacillus simplex</name>
    <dbReference type="NCBI Taxonomy" id="1478"/>
    <lineage>
        <taxon>Bacteria</taxon>
        <taxon>Bacillati</taxon>
        <taxon>Bacillota</taxon>
        <taxon>Bacilli</taxon>
        <taxon>Bacillales</taxon>
        <taxon>Bacillaceae</taxon>
        <taxon>Peribacillus</taxon>
    </lineage>
</organism>
<reference evidence="7 8" key="1">
    <citation type="submission" date="2015-11" db="EMBL/GenBank/DDBJ databases">
        <title>Genome Sequence of Bacillus simplex strain VanAntwerpen2.</title>
        <authorList>
            <person name="Couger M.B."/>
        </authorList>
    </citation>
    <scope>NUCLEOTIDE SEQUENCE [LARGE SCALE GENOMIC DNA]</scope>
    <source>
        <strain evidence="7 8">VanAntwerpen02</strain>
    </source>
</reference>
<feature type="transmembrane region" description="Helical" evidence="5">
    <location>
        <begin position="63"/>
        <end position="82"/>
    </location>
</feature>
<keyword evidence="8" id="KW-1185">Reference proteome</keyword>
<dbReference type="Proteomes" id="UP000064189">
    <property type="component" value="Unassembled WGS sequence"/>
</dbReference>
<dbReference type="EMBL" id="LNNH01000012">
    <property type="protein sequence ID" value="KWW20877.1"/>
    <property type="molecule type" value="Genomic_DNA"/>
</dbReference>
<evidence type="ECO:0000256" key="5">
    <source>
        <dbReference type="SAM" id="Phobius"/>
    </source>
</evidence>
<evidence type="ECO:0000256" key="3">
    <source>
        <dbReference type="ARBA" id="ARBA00022989"/>
    </source>
</evidence>
<dbReference type="GO" id="GO:0016020">
    <property type="term" value="C:membrane"/>
    <property type="evidence" value="ECO:0007669"/>
    <property type="project" value="UniProtKB-SubCell"/>
</dbReference>
<dbReference type="RefSeq" id="WP_061141235.1">
    <property type="nucleotide sequence ID" value="NZ_LNNH01000012.1"/>
</dbReference>
<dbReference type="InterPro" id="IPR051328">
    <property type="entry name" value="T7SS_ABC-Transporter"/>
</dbReference>
<sequence length="251" mass="27208">MDGGLGAIKDGSKELAAGLSGGAGKLSNIHADQPNIDMFAAPVQLSGKAIHAFPKYRYANAPYILSLALFVGVLVMACLFDLQKPAITEISAFRWYANKLGTMAAFAAAQALIASIFASFYLKSTFTNGLMLVLFSIFVSLTFLAIVFFLVVLAGNIGRFIAFVFLVLQLSTTGSSLPVQMLPENLERMSHFLPLTHSINGFKSIISLNNHDLFWSSVSVLGAFLLVFTLLSLTAIWFKARRTSQQAHMEA</sequence>
<name>A0A120GQ75_9BACI</name>
<evidence type="ECO:0000313" key="7">
    <source>
        <dbReference type="EMBL" id="KWW20877.1"/>
    </source>
</evidence>
<gene>
    <name evidence="7" type="ORF">AS888_14675</name>
</gene>
<comment type="caution">
    <text evidence="7">The sequence shown here is derived from an EMBL/GenBank/DDBJ whole genome shotgun (WGS) entry which is preliminary data.</text>
</comment>
<accession>A0A120GQ75</accession>
<feature type="transmembrane region" description="Helical" evidence="5">
    <location>
        <begin position="103"/>
        <end position="122"/>
    </location>
</feature>
<evidence type="ECO:0000256" key="4">
    <source>
        <dbReference type="ARBA" id="ARBA00023136"/>
    </source>
</evidence>
<dbReference type="InterPro" id="IPR013525">
    <property type="entry name" value="ABC2_TM"/>
</dbReference>
<feature type="domain" description="ABC-2 type transporter transmembrane" evidence="6">
    <location>
        <begin position="54"/>
        <end position="233"/>
    </location>
</feature>
<keyword evidence="2 5" id="KW-0812">Transmembrane</keyword>
<evidence type="ECO:0000259" key="6">
    <source>
        <dbReference type="Pfam" id="PF12698"/>
    </source>
</evidence>
<dbReference type="InterPro" id="IPR017501">
    <property type="entry name" value="Phage_infect_YhgE_C"/>
</dbReference>
<dbReference type="AlphaFoldDB" id="A0A120GQ75"/>
<evidence type="ECO:0000256" key="1">
    <source>
        <dbReference type="ARBA" id="ARBA00004141"/>
    </source>
</evidence>